<dbReference type="Gene3D" id="2.70.98.10">
    <property type="match status" value="1"/>
</dbReference>
<organism evidence="1 2">
    <name type="scientific">Phototrophicus methaneseepsis</name>
    <dbReference type="NCBI Taxonomy" id="2710758"/>
    <lineage>
        <taxon>Bacteria</taxon>
        <taxon>Bacillati</taxon>
        <taxon>Chloroflexota</taxon>
        <taxon>Candidatus Thermofontia</taxon>
        <taxon>Phototrophicales</taxon>
        <taxon>Phototrophicaceae</taxon>
        <taxon>Phototrophicus</taxon>
    </lineage>
</organism>
<sequence length="305" mass="34511">MTDLHTLQNAHWQVGILPQTGAGIAFGRVRYSGNWLDLLRPTAEADYENSSNNSSFIMMPWANRIRDGLLKIGHQSYQLEITKDDGTARHGDVRKRPWHVAESDETHIRMTFDSRDFEDVNFPFYFSAEAIYHLEADAFIWTLSLTNEDDQPFPAGFGYHPYFVRTAQMPLLEIPTEQEFVLTDAMATGAPQPISDVVDFRQLRGLEDGVDINHLLTGRDMTKPIRLVYPQWHTELQMQADPIFKQVVVYTDMHTPSVAVEPQTNANDGFNLYEQGIAEAGVFVLQPGETASGTVRLTTQPYEGS</sequence>
<dbReference type="Pfam" id="PF01263">
    <property type="entry name" value="Aldose_epim"/>
    <property type="match status" value="1"/>
</dbReference>
<dbReference type="GO" id="GO:0016853">
    <property type="term" value="F:isomerase activity"/>
    <property type="evidence" value="ECO:0007669"/>
    <property type="project" value="InterPro"/>
</dbReference>
<reference evidence="1 2" key="1">
    <citation type="submission" date="2020-02" db="EMBL/GenBank/DDBJ databases">
        <authorList>
            <person name="Zheng R.K."/>
            <person name="Sun C.M."/>
        </authorList>
    </citation>
    <scope>NUCLEOTIDE SEQUENCE [LARGE SCALE GENOMIC DNA]</scope>
    <source>
        <strain evidence="2">rifampicinis</strain>
    </source>
</reference>
<dbReference type="KEGG" id="pmet:G4Y79_19515"/>
<dbReference type="InterPro" id="IPR008183">
    <property type="entry name" value="Aldose_1/G6P_1-epimerase"/>
</dbReference>
<dbReference type="RefSeq" id="WP_195169926.1">
    <property type="nucleotide sequence ID" value="NZ_CP062983.1"/>
</dbReference>
<protein>
    <submittedName>
        <fullName evidence="1">Aldose epimerase</fullName>
    </submittedName>
</protein>
<dbReference type="EMBL" id="CP062983">
    <property type="protein sequence ID" value="QPC81855.1"/>
    <property type="molecule type" value="Genomic_DNA"/>
</dbReference>
<keyword evidence="2" id="KW-1185">Reference proteome</keyword>
<evidence type="ECO:0000313" key="1">
    <source>
        <dbReference type="EMBL" id="QPC81855.1"/>
    </source>
</evidence>
<dbReference type="InterPro" id="IPR011013">
    <property type="entry name" value="Gal_mutarotase_sf_dom"/>
</dbReference>
<accession>A0A7S8ICS5</accession>
<dbReference type="SUPFAM" id="SSF74650">
    <property type="entry name" value="Galactose mutarotase-like"/>
    <property type="match status" value="1"/>
</dbReference>
<dbReference type="GO" id="GO:0005975">
    <property type="term" value="P:carbohydrate metabolic process"/>
    <property type="evidence" value="ECO:0007669"/>
    <property type="project" value="InterPro"/>
</dbReference>
<proteinExistence type="predicted"/>
<name>A0A7S8ICS5_9CHLR</name>
<dbReference type="GO" id="GO:0030246">
    <property type="term" value="F:carbohydrate binding"/>
    <property type="evidence" value="ECO:0007669"/>
    <property type="project" value="InterPro"/>
</dbReference>
<dbReference type="InterPro" id="IPR014718">
    <property type="entry name" value="GH-type_carb-bd"/>
</dbReference>
<dbReference type="AlphaFoldDB" id="A0A7S8ICS5"/>
<gene>
    <name evidence="1" type="ORF">G4Y79_19515</name>
</gene>
<dbReference type="Proteomes" id="UP000594468">
    <property type="component" value="Chromosome"/>
</dbReference>
<evidence type="ECO:0000313" key="2">
    <source>
        <dbReference type="Proteomes" id="UP000594468"/>
    </source>
</evidence>